<sequence length="339" mass="38117">MIGDDMMIKLEDIAKLAHVSKATTSLALNDRPGVNEATRQRIKSVVSQYGYKPLRKRNDVLNFDLVAIKSANILTADFSEQPFFEKMLALFSNEASNFNVHLNTSILDMQDLRKGNYSLTGDGAFLIGTDLSEEAARLVQELQPNLVVVDTNFPVMDASFVTMDSYQGSYKSAVYLANQGFKKLGYIKSSFRMYNYDQRRLGFEDGLASVNLKLDEDNVYQLSPISTTPQPDEVSPIVNSSRLPEVFFCEDDYLALSLVKICQQHHLRIPEDIAIMGFNDNREDKLVYPEISTVHVPMREMVRQSLLTLTKLLSGELTANVKIFVSTKIVERGSTAKLD</sequence>
<reference evidence="5 6" key="1">
    <citation type="journal article" date="2015" name="Genome Announc.">
        <title>Expanding the biotechnology potential of lactobacilli through comparative genomics of 213 strains and associated genera.</title>
        <authorList>
            <person name="Sun Z."/>
            <person name="Harris H.M."/>
            <person name="McCann A."/>
            <person name="Guo C."/>
            <person name="Argimon S."/>
            <person name="Zhang W."/>
            <person name="Yang X."/>
            <person name="Jeffery I.B."/>
            <person name="Cooney J.C."/>
            <person name="Kagawa T.F."/>
            <person name="Liu W."/>
            <person name="Song Y."/>
            <person name="Salvetti E."/>
            <person name="Wrobel A."/>
            <person name="Rasinkangas P."/>
            <person name="Parkhill J."/>
            <person name="Rea M.C."/>
            <person name="O'Sullivan O."/>
            <person name="Ritari J."/>
            <person name="Douillard F.P."/>
            <person name="Paul Ross R."/>
            <person name="Yang R."/>
            <person name="Briner A.E."/>
            <person name="Felis G.E."/>
            <person name="de Vos W.M."/>
            <person name="Barrangou R."/>
            <person name="Klaenhammer T.R."/>
            <person name="Caufield P.W."/>
            <person name="Cui Y."/>
            <person name="Zhang H."/>
            <person name="O'Toole P.W."/>
        </authorList>
    </citation>
    <scope>NUCLEOTIDE SEQUENCE [LARGE SCALE GENOMIC DNA]</scope>
    <source>
        <strain evidence="5 6">DSM 5007</strain>
    </source>
</reference>
<dbReference type="PATRIC" id="fig|1423807.3.peg.1702"/>
<dbReference type="Pfam" id="PF13377">
    <property type="entry name" value="Peripla_BP_3"/>
    <property type="match status" value="1"/>
</dbReference>
<dbReference type="SUPFAM" id="SSF53822">
    <property type="entry name" value="Periplasmic binding protein-like I"/>
    <property type="match status" value="1"/>
</dbReference>
<dbReference type="PANTHER" id="PTHR30146:SF150">
    <property type="entry name" value="ARABINOSE METABOLISM TRANSCRIPTIONAL REPRESSOR"/>
    <property type="match status" value="1"/>
</dbReference>
<dbReference type="SUPFAM" id="SSF47413">
    <property type="entry name" value="lambda repressor-like DNA-binding domains"/>
    <property type="match status" value="1"/>
</dbReference>
<keyword evidence="3" id="KW-0804">Transcription</keyword>
<dbReference type="Gene3D" id="3.40.50.2300">
    <property type="match status" value="2"/>
</dbReference>
<keyword evidence="2" id="KW-0238">DNA-binding</keyword>
<dbReference type="Gene3D" id="1.10.260.40">
    <property type="entry name" value="lambda repressor-like DNA-binding domains"/>
    <property type="match status" value="1"/>
</dbReference>
<comment type="caution">
    <text evidence="5">The sequence shown here is derived from an EMBL/GenBank/DDBJ whole genome shotgun (WGS) entry which is preliminary data.</text>
</comment>
<dbReference type="GO" id="GO:0003700">
    <property type="term" value="F:DNA-binding transcription factor activity"/>
    <property type="evidence" value="ECO:0007669"/>
    <property type="project" value="TreeGrafter"/>
</dbReference>
<evidence type="ECO:0000259" key="4">
    <source>
        <dbReference type="PROSITE" id="PS50932"/>
    </source>
</evidence>
<evidence type="ECO:0000256" key="1">
    <source>
        <dbReference type="ARBA" id="ARBA00023015"/>
    </source>
</evidence>
<dbReference type="SMART" id="SM00354">
    <property type="entry name" value="HTH_LACI"/>
    <property type="match status" value="1"/>
</dbReference>
<dbReference type="InterPro" id="IPR028082">
    <property type="entry name" value="Peripla_BP_I"/>
</dbReference>
<keyword evidence="6" id="KW-1185">Reference proteome</keyword>
<dbReference type="InterPro" id="IPR010982">
    <property type="entry name" value="Lambda_DNA-bd_dom_sf"/>
</dbReference>
<dbReference type="InterPro" id="IPR000843">
    <property type="entry name" value="HTH_LacI"/>
</dbReference>
<dbReference type="STRING" id="1423807.FD16_GL001661"/>
<evidence type="ECO:0000313" key="6">
    <source>
        <dbReference type="Proteomes" id="UP000051820"/>
    </source>
</evidence>
<dbReference type="InterPro" id="IPR046335">
    <property type="entry name" value="LacI/GalR-like_sensor"/>
</dbReference>
<dbReference type="EMBL" id="AZGF01000004">
    <property type="protein sequence ID" value="KRM12975.1"/>
    <property type="molecule type" value="Genomic_DNA"/>
</dbReference>
<evidence type="ECO:0000256" key="2">
    <source>
        <dbReference type="ARBA" id="ARBA00023125"/>
    </source>
</evidence>
<gene>
    <name evidence="5" type="ORF">FD16_GL001661</name>
</gene>
<accession>A0A0R1W6D0</accession>
<dbReference type="PANTHER" id="PTHR30146">
    <property type="entry name" value="LACI-RELATED TRANSCRIPTIONAL REPRESSOR"/>
    <property type="match status" value="1"/>
</dbReference>
<feature type="domain" description="HTH lacI-type" evidence="4">
    <location>
        <begin position="8"/>
        <end position="56"/>
    </location>
</feature>
<dbReference type="CDD" id="cd01392">
    <property type="entry name" value="HTH_LacI"/>
    <property type="match status" value="1"/>
</dbReference>
<protein>
    <submittedName>
        <fullName evidence="5">Transcriptional regulator, LacI family</fullName>
    </submittedName>
</protein>
<name>A0A0R1W6D0_9LACO</name>
<dbReference type="PROSITE" id="PS50932">
    <property type="entry name" value="HTH_LACI_2"/>
    <property type="match status" value="1"/>
</dbReference>
<organism evidence="5 6">
    <name type="scientific">Paucilactobacillus suebicus DSM 5007 = KCTC 3549</name>
    <dbReference type="NCBI Taxonomy" id="1423807"/>
    <lineage>
        <taxon>Bacteria</taxon>
        <taxon>Bacillati</taxon>
        <taxon>Bacillota</taxon>
        <taxon>Bacilli</taxon>
        <taxon>Lactobacillales</taxon>
        <taxon>Lactobacillaceae</taxon>
        <taxon>Paucilactobacillus</taxon>
    </lineage>
</organism>
<evidence type="ECO:0000313" key="5">
    <source>
        <dbReference type="EMBL" id="KRM12975.1"/>
    </source>
</evidence>
<evidence type="ECO:0000256" key="3">
    <source>
        <dbReference type="ARBA" id="ARBA00023163"/>
    </source>
</evidence>
<dbReference type="AlphaFoldDB" id="A0A0R1W6D0"/>
<dbReference type="Proteomes" id="UP000051820">
    <property type="component" value="Unassembled WGS sequence"/>
</dbReference>
<keyword evidence="1" id="KW-0805">Transcription regulation</keyword>
<dbReference type="eggNOG" id="COG1609">
    <property type="taxonomic scope" value="Bacteria"/>
</dbReference>
<proteinExistence type="predicted"/>
<dbReference type="GO" id="GO:0000976">
    <property type="term" value="F:transcription cis-regulatory region binding"/>
    <property type="evidence" value="ECO:0007669"/>
    <property type="project" value="TreeGrafter"/>
</dbReference>
<dbReference type="Pfam" id="PF00356">
    <property type="entry name" value="LacI"/>
    <property type="match status" value="1"/>
</dbReference>